<organism evidence="2 3">
    <name type="scientific">Albidovulum marisflavi</name>
    <dbReference type="NCBI Taxonomy" id="2984159"/>
    <lineage>
        <taxon>Bacteria</taxon>
        <taxon>Pseudomonadati</taxon>
        <taxon>Pseudomonadota</taxon>
        <taxon>Alphaproteobacteria</taxon>
        <taxon>Rhodobacterales</taxon>
        <taxon>Paracoccaceae</taxon>
        <taxon>Albidovulum</taxon>
    </lineage>
</organism>
<dbReference type="InterPro" id="IPR045601">
    <property type="entry name" value="DUF6455"/>
</dbReference>
<dbReference type="RefSeq" id="WP_263735239.1">
    <property type="nucleotide sequence ID" value="NZ_JAOWKY010000003.1"/>
</dbReference>
<gene>
    <name evidence="2" type="ORF">OEW28_13215</name>
</gene>
<protein>
    <submittedName>
        <fullName evidence="2">DUF6455 family protein</fullName>
    </submittedName>
</protein>
<comment type="caution">
    <text evidence="2">The sequence shown here is derived from an EMBL/GenBank/DDBJ whole genome shotgun (WGS) entry which is preliminary data.</text>
</comment>
<evidence type="ECO:0000313" key="3">
    <source>
        <dbReference type="Proteomes" id="UP001652542"/>
    </source>
</evidence>
<reference evidence="2 3" key="1">
    <citation type="submission" date="2022-10" db="EMBL/GenBank/DDBJ databases">
        <title>Defluviimonas sp. nov., isolated from ocean surface water.</title>
        <authorList>
            <person name="He W."/>
            <person name="Wang L."/>
            <person name="Zhang D.-F."/>
        </authorList>
    </citation>
    <scope>NUCLEOTIDE SEQUENCE [LARGE SCALE GENOMIC DNA]</scope>
    <source>
        <strain evidence="2 3">WL0002</strain>
    </source>
</reference>
<evidence type="ECO:0000313" key="2">
    <source>
        <dbReference type="EMBL" id="MCV2869589.1"/>
    </source>
</evidence>
<feature type="domain" description="DUF6455" evidence="1">
    <location>
        <begin position="4"/>
        <end position="83"/>
    </location>
</feature>
<proteinExistence type="predicted"/>
<evidence type="ECO:0000259" key="1">
    <source>
        <dbReference type="Pfam" id="PF20056"/>
    </source>
</evidence>
<sequence>MTDGKWLRHSALVGRMAHTLDIDLGQAILDARLKGMSFDAMVDACQTCKGIGDCERWLDAHMSGAKDAPVYCCNRAVFASLRDSPQTSSDR</sequence>
<keyword evidence="3" id="KW-1185">Reference proteome</keyword>
<accession>A0ABT2ZEN2</accession>
<name>A0ABT2ZEN2_9RHOB</name>
<dbReference type="Proteomes" id="UP001652542">
    <property type="component" value="Unassembled WGS sequence"/>
</dbReference>
<dbReference type="Pfam" id="PF20056">
    <property type="entry name" value="DUF6455"/>
    <property type="match status" value="1"/>
</dbReference>
<dbReference type="EMBL" id="JAOWKY010000003">
    <property type="protein sequence ID" value="MCV2869589.1"/>
    <property type="molecule type" value="Genomic_DNA"/>
</dbReference>